<evidence type="ECO:0000256" key="1">
    <source>
        <dbReference type="ARBA" id="ARBA00023157"/>
    </source>
</evidence>
<dbReference type="SUPFAM" id="SSF57196">
    <property type="entry name" value="EGF/Laminin"/>
    <property type="match status" value="4"/>
</dbReference>
<feature type="domain" description="F5/8 type C" evidence="3">
    <location>
        <begin position="311"/>
        <end position="460"/>
    </location>
</feature>
<dbReference type="SMART" id="SM00179">
    <property type="entry name" value="EGF_CA"/>
    <property type="match status" value="4"/>
</dbReference>
<dbReference type="CDD" id="cd00057">
    <property type="entry name" value="FA58C"/>
    <property type="match status" value="4"/>
</dbReference>
<evidence type="ECO:0000256" key="2">
    <source>
        <dbReference type="PROSITE-ProRule" id="PRU00076"/>
    </source>
</evidence>
<dbReference type="PROSITE" id="PS50026">
    <property type="entry name" value="EGF_3"/>
    <property type="match status" value="4"/>
</dbReference>
<dbReference type="Pfam" id="PF00008">
    <property type="entry name" value="EGF"/>
    <property type="match status" value="4"/>
</dbReference>
<feature type="disulfide bond" evidence="2">
    <location>
        <begin position="487"/>
        <end position="496"/>
    </location>
</feature>
<feature type="disulfide bond" evidence="2">
    <location>
        <begin position="140"/>
        <end position="157"/>
    </location>
</feature>
<feature type="domain" description="EGF-like" evidence="4">
    <location>
        <begin position="131"/>
        <end position="169"/>
    </location>
</feature>
<feature type="domain" description="EGF-like" evidence="4">
    <location>
        <begin position="459"/>
        <end position="497"/>
    </location>
</feature>
<name>A0ABN8R252_9CNID</name>
<dbReference type="InterPro" id="IPR000742">
    <property type="entry name" value="EGF"/>
</dbReference>
<dbReference type="PROSITE" id="PS00022">
    <property type="entry name" value="EGF_1"/>
    <property type="match status" value="4"/>
</dbReference>
<feature type="domain" description="F5/8 type C" evidence="3">
    <location>
        <begin position="1"/>
        <end position="132"/>
    </location>
</feature>
<gene>
    <name evidence="5" type="ORF">PLOB_00011913</name>
</gene>
<feature type="domain" description="F5/8 type C" evidence="3">
    <location>
        <begin position="160"/>
        <end position="269"/>
    </location>
</feature>
<feature type="domain" description="EGF-like" evidence="4">
    <location>
        <begin position="800"/>
        <end position="838"/>
    </location>
</feature>
<dbReference type="PANTHER" id="PTHR24543:SF335">
    <property type="entry name" value="EGF-LIKE REPEAT AND DISCOIDIN I-LIKE DOMAIN-CONTAINING PROTEIN 3"/>
    <property type="match status" value="1"/>
</dbReference>
<reference evidence="5 6" key="1">
    <citation type="submission" date="2022-05" db="EMBL/GenBank/DDBJ databases">
        <authorList>
            <consortium name="Genoscope - CEA"/>
            <person name="William W."/>
        </authorList>
    </citation>
    <scope>NUCLEOTIDE SEQUENCE [LARGE SCALE GENOMIC DNA]</scope>
</reference>
<feature type="disulfide bond" evidence="2">
    <location>
        <begin position="468"/>
        <end position="485"/>
    </location>
</feature>
<accession>A0ABN8R252</accession>
<dbReference type="PROSITE" id="PS50022">
    <property type="entry name" value="FA58C_3"/>
    <property type="match status" value="6"/>
</dbReference>
<feature type="disulfide bond" evidence="2">
    <location>
        <begin position="277"/>
        <end position="294"/>
    </location>
</feature>
<keyword evidence="1 2" id="KW-1015">Disulfide bond</keyword>
<feature type="disulfide bond" evidence="2">
    <location>
        <begin position="296"/>
        <end position="305"/>
    </location>
</feature>
<keyword evidence="6" id="KW-1185">Reference proteome</keyword>
<protein>
    <submittedName>
        <fullName evidence="5">Uncharacterized protein</fullName>
    </submittedName>
</protein>
<dbReference type="Gene3D" id="2.60.120.260">
    <property type="entry name" value="Galactose-binding domain-like"/>
    <property type="match status" value="6"/>
</dbReference>
<dbReference type="EMBL" id="CALNXK010000164">
    <property type="protein sequence ID" value="CAH3171514.1"/>
    <property type="molecule type" value="Genomic_DNA"/>
</dbReference>
<dbReference type="InterPro" id="IPR001881">
    <property type="entry name" value="EGF-like_Ca-bd_dom"/>
</dbReference>
<proteinExistence type="predicted"/>
<dbReference type="Proteomes" id="UP001159405">
    <property type="component" value="Unassembled WGS sequence"/>
</dbReference>
<dbReference type="CDD" id="cd00054">
    <property type="entry name" value="EGF_CA"/>
    <property type="match status" value="4"/>
</dbReference>
<dbReference type="Gene3D" id="2.10.25.10">
    <property type="entry name" value="Laminin"/>
    <property type="match status" value="4"/>
</dbReference>
<dbReference type="SMART" id="SM00231">
    <property type="entry name" value="FA58C"/>
    <property type="match status" value="4"/>
</dbReference>
<evidence type="ECO:0000313" key="5">
    <source>
        <dbReference type="EMBL" id="CAH3171514.1"/>
    </source>
</evidence>
<sequence>MTASTVYSSGYQPYYGRVNTTRGTRWCPKTTSDRTDYLQVDMGAVHTVCEVATQTLNTGEYTKTYYVRVSVDGVTWNKTYQENKAEKVFQASTVFKSVLRQKISPVVKARFVRFFPITYYGWPCLTVEIYVLTPCDSNPCLNGGTCHEEESGQRYTCKCSSGWKGQRCEEESVAACIAVGVTDPKKIPDSRMTNTGEYTKTYYVRVSVDGVTWNKTYQENKAEKVFQASTVFKSVLRQKISPVVKARFVRFFPITYYGWPCLTVEIYVLTPCDSNPCLNGGTCHEEESEQRYTCECSSGWKGERCEEESVTACIAVGVTDPKKIPDSRMTASTVYSSGYQPYYGRVNTTRGTRWCPKTTSDRTDYLQVDMGAVHTVCEVATQTLNTGEYTKTYYVRVSVDGVTWNKTYQENKAEKVFQASTVFKSVLRQKISPVVKARFVRFFPITYYGWPCLTVEIYVLTPCDSNPCLNGGTCHEEESGQRYTCECSSGWKGQRCEEESVAACIAVGVTDPKKIPDSRMTASTVYSSGYQPYYGRVNTTRGTRWCPKTTSDRTDYLQVDMGAVHTVCEVATQTLNTGEYTKTYYVRVSVDGVTWNKTYRENKAEKVFQASIVLNSVLRQKISPVVKARFVRFFPITYHGWPCLTVEIYVLTPCIAVGVTDPKKIPDSRMTASTVYSSGYQPYYGRVNTTRGTRWCPKTTSDRTDYLQVDMGAVHTVCEVATQTLNTGEYTKTYYVRVSVDGVTWNKTYRENKAEKVFQASIVLNSVLRQKISPVVKARFVRFFPITYHGWPCLTVEIYVLTPCDSNPCLNGGTCLEEESGQGYTCECSSGWKGQRCEEESVAACIAVGVTDPKKIPDSRMTNTGEYTKTYYVRVSVDGVTWNKTYQENKAEKVFQASIVLNSVLRQKISPVVKARFVRFFPITYHGWPCLTVEIYVLTPCDSNPCLNGGTCHSIPKRITYEFQWME</sequence>
<evidence type="ECO:0000259" key="4">
    <source>
        <dbReference type="PROSITE" id="PS50026"/>
    </source>
</evidence>
<feature type="domain" description="EGF-like" evidence="4">
    <location>
        <begin position="268"/>
        <end position="306"/>
    </location>
</feature>
<dbReference type="Pfam" id="PF00754">
    <property type="entry name" value="F5_F8_type_C"/>
    <property type="match status" value="6"/>
</dbReference>
<feature type="domain" description="F5/8 type C" evidence="3">
    <location>
        <begin position="502"/>
        <end position="651"/>
    </location>
</feature>
<dbReference type="PROSITE" id="PS01186">
    <property type="entry name" value="EGF_2"/>
    <property type="match status" value="4"/>
</dbReference>
<dbReference type="SUPFAM" id="SSF49785">
    <property type="entry name" value="Galactose-binding domain-like"/>
    <property type="match status" value="6"/>
</dbReference>
<evidence type="ECO:0000313" key="6">
    <source>
        <dbReference type="Proteomes" id="UP001159405"/>
    </source>
</evidence>
<comment type="caution">
    <text evidence="5">The sequence shown here is derived from an EMBL/GenBank/DDBJ whole genome shotgun (WGS) entry which is preliminary data.</text>
</comment>
<dbReference type="PANTHER" id="PTHR24543">
    <property type="entry name" value="MULTICOPPER OXIDASE-RELATED"/>
    <property type="match status" value="1"/>
</dbReference>
<evidence type="ECO:0000259" key="3">
    <source>
        <dbReference type="PROSITE" id="PS50022"/>
    </source>
</evidence>
<dbReference type="InterPro" id="IPR008979">
    <property type="entry name" value="Galactose-bd-like_sf"/>
</dbReference>
<comment type="caution">
    <text evidence="2">Lacks conserved residue(s) required for the propagation of feature annotation.</text>
</comment>
<feature type="domain" description="F5/8 type C" evidence="3">
    <location>
        <begin position="652"/>
        <end position="801"/>
    </location>
</feature>
<dbReference type="InterPro" id="IPR000421">
    <property type="entry name" value="FA58C"/>
</dbReference>
<keyword evidence="2" id="KW-0245">EGF-like domain</keyword>
<feature type="disulfide bond" evidence="2">
    <location>
        <begin position="828"/>
        <end position="837"/>
    </location>
</feature>
<feature type="disulfide bond" evidence="2">
    <location>
        <begin position="159"/>
        <end position="168"/>
    </location>
</feature>
<feature type="disulfide bond" evidence="2">
    <location>
        <begin position="809"/>
        <end position="826"/>
    </location>
</feature>
<organism evidence="5 6">
    <name type="scientific">Porites lobata</name>
    <dbReference type="NCBI Taxonomy" id="104759"/>
    <lineage>
        <taxon>Eukaryota</taxon>
        <taxon>Metazoa</taxon>
        <taxon>Cnidaria</taxon>
        <taxon>Anthozoa</taxon>
        <taxon>Hexacorallia</taxon>
        <taxon>Scleractinia</taxon>
        <taxon>Fungiina</taxon>
        <taxon>Poritidae</taxon>
        <taxon>Porites</taxon>
    </lineage>
</organism>
<feature type="domain" description="F5/8 type C" evidence="3">
    <location>
        <begin position="829"/>
        <end position="938"/>
    </location>
</feature>
<dbReference type="SMART" id="SM00181">
    <property type="entry name" value="EGF"/>
    <property type="match status" value="4"/>
</dbReference>